<comment type="caution">
    <text evidence="1">The sequence shown here is derived from an EMBL/GenBank/DDBJ whole genome shotgun (WGS) entry which is preliminary data.</text>
</comment>
<keyword evidence="2" id="KW-1185">Reference proteome</keyword>
<dbReference type="EMBL" id="BPLQ01002195">
    <property type="protein sequence ID" value="GIX89608.1"/>
    <property type="molecule type" value="Genomic_DNA"/>
</dbReference>
<evidence type="ECO:0000313" key="1">
    <source>
        <dbReference type="EMBL" id="GIX89608.1"/>
    </source>
</evidence>
<gene>
    <name evidence="1" type="ORF">CDAR_390321</name>
</gene>
<organism evidence="1 2">
    <name type="scientific">Caerostris darwini</name>
    <dbReference type="NCBI Taxonomy" id="1538125"/>
    <lineage>
        <taxon>Eukaryota</taxon>
        <taxon>Metazoa</taxon>
        <taxon>Ecdysozoa</taxon>
        <taxon>Arthropoda</taxon>
        <taxon>Chelicerata</taxon>
        <taxon>Arachnida</taxon>
        <taxon>Araneae</taxon>
        <taxon>Araneomorphae</taxon>
        <taxon>Entelegynae</taxon>
        <taxon>Araneoidea</taxon>
        <taxon>Araneidae</taxon>
        <taxon>Caerostris</taxon>
    </lineage>
</organism>
<proteinExistence type="predicted"/>
<protein>
    <submittedName>
        <fullName evidence="1">Uncharacterized protein</fullName>
    </submittedName>
</protein>
<accession>A0AAV4NXX9</accession>
<dbReference type="AlphaFoldDB" id="A0AAV4NXX9"/>
<dbReference type="Proteomes" id="UP001054837">
    <property type="component" value="Unassembled WGS sequence"/>
</dbReference>
<name>A0AAV4NXX9_9ARAC</name>
<evidence type="ECO:0000313" key="2">
    <source>
        <dbReference type="Proteomes" id="UP001054837"/>
    </source>
</evidence>
<sequence>MIISQSEPRRAIAKGNAGAQHVRPTVAGIDRSGAEDDYSCGVTRSRCAPPSAPAIIKIDPFFFHLPETEGGRSAKSALIAH</sequence>
<reference evidence="1 2" key="1">
    <citation type="submission" date="2021-06" db="EMBL/GenBank/DDBJ databases">
        <title>Caerostris darwini draft genome.</title>
        <authorList>
            <person name="Kono N."/>
            <person name="Arakawa K."/>
        </authorList>
    </citation>
    <scope>NUCLEOTIDE SEQUENCE [LARGE SCALE GENOMIC DNA]</scope>
</reference>